<keyword evidence="5" id="KW-1015">Disulfide bond</keyword>
<keyword evidence="7" id="KW-1185">Reference proteome</keyword>
<dbReference type="SUPFAM" id="SSF52309">
    <property type="entry name" value="N-(deoxy)ribosyltransferase-like"/>
    <property type="match status" value="1"/>
</dbReference>
<protein>
    <submittedName>
        <fullName evidence="6">Uncharacterized protein</fullName>
    </submittedName>
</protein>
<evidence type="ECO:0000256" key="2">
    <source>
        <dbReference type="ARBA" id="ARBA00022679"/>
    </source>
</evidence>
<evidence type="ECO:0000256" key="1">
    <source>
        <dbReference type="ARBA" id="ARBA00005406"/>
    </source>
</evidence>
<comment type="similarity">
    <text evidence="1">Belongs to the ADP-ribosyl cyclase family.</text>
</comment>
<dbReference type="EMBL" id="PZQS01000014">
    <property type="protein sequence ID" value="PVD18349.1"/>
    <property type="molecule type" value="Genomic_DNA"/>
</dbReference>
<keyword evidence="4" id="KW-0520">NAD</keyword>
<dbReference type="GO" id="GO:0061809">
    <property type="term" value="F:NAD+ nucleosidase activity, cyclic ADP-ribose generating"/>
    <property type="evidence" value="ECO:0007669"/>
    <property type="project" value="InterPro"/>
</dbReference>
<dbReference type="Gene3D" id="3.40.50.720">
    <property type="entry name" value="NAD(P)-binding Rossmann-like Domain"/>
    <property type="match status" value="2"/>
</dbReference>
<dbReference type="OrthoDB" id="10028716at2759"/>
<dbReference type="Proteomes" id="UP000245119">
    <property type="component" value="Linkage Group LG14"/>
</dbReference>
<evidence type="ECO:0000313" key="6">
    <source>
        <dbReference type="EMBL" id="PVD18349.1"/>
    </source>
</evidence>
<dbReference type="PANTHER" id="PTHR10912">
    <property type="entry name" value="ADP-RIBOSYL CYCLASE"/>
    <property type="match status" value="1"/>
</dbReference>
<dbReference type="PANTHER" id="PTHR10912:SF7">
    <property type="entry name" value="ADP-RIBOSYL CYCLASE_CYCLIC ADP-RIBOSE HYDROLASE"/>
    <property type="match status" value="1"/>
</dbReference>
<dbReference type="STRING" id="400727.A0A2T7NB14"/>
<evidence type="ECO:0000256" key="3">
    <source>
        <dbReference type="ARBA" id="ARBA00022801"/>
    </source>
</evidence>
<evidence type="ECO:0000256" key="5">
    <source>
        <dbReference type="ARBA" id="ARBA00023157"/>
    </source>
</evidence>
<name>A0A2T7NB14_POMCA</name>
<dbReference type="GO" id="GO:0016740">
    <property type="term" value="F:transferase activity"/>
    <property type="evidence" value="ECO:0007669"/>
    <property type="project" value="UniProtKB-KW"/>
</dbReference>
<gene>
    <name evidence="6" type="ORF">C0Q70_20898</name>
</gene>
<accession>A0A2T7NB14</accession>
<evidence type="ECO:0000256" key="4">
    <source>
        <dbReference type="ARBA" id="ARBA00023027"/>
    </source>
</evidence>
<dbReference type="AlphaFoldDB" id="A0A2T7NB14"/>
<dbReference type="GO" id="GO:0005886">
    <property type="term" value="C:plasma membrane"/>
    <property type="evidence" value="ECO:0007669"/>
    <property type="project" value="TreeGrafter"/>
</dbReference>
<sequence>MFWSGVKELVHEYAANGQRYVTLEDTLIGYLAEGLVFCGQESAPGMNYSRCPSWWECPFEAGEAFWAHASQTFASAASGQVTVMLDGSSTGKPAYRQDSFFGKYELPYLKKGVVTNVRVFLVHALDAPMSETCLNGSLKLLEEDVVSRGFSFSCLDDPLAILHLLCVDEPADRECKLATDHVTSGGRLASHSFALTRQPLIISAKLDRFDGLPSRG</sequence>
<comment type="caution">
    <text evidence="6">The sequence shown here is derived from an EMBL/GenBank/DDBJ whole genome shotgun (WGS) entry which is preliminary data.</text>
</comment>
<evidence type="ECO:0000313" key="7">
    <source>
        <dbReference type="Proteomes" id="UP000245119"/>
    </source>
</evidence>
<dbReference type="Pfam" id="PF02267">
    <property type="entry name" value="Rib_hydrolayse"/>
    <property type="match status" value="1"/>
</dbReference>
<keyword evidence="2" id="KW-0808">Transferase</keyword>
<dbReference type="GO" id="GO:0016849">
    <property type="term" value="F:phosphorus-oxygen lyase activity"/>
    <property type="evidence" value="ECO:0007669"/>
    <property type="project" value="TreeGrafter"/>
</dbReference>
<dbReference type="InterPro" id="IPR003193">
    <property type="entry name" value="ADP-ribosyl_cyclase"/>
</dbReference>
<keyword evidence="3" id="KW-0378">Hydrolase</keyword>
<organism evidence="6 7">
    <name type="scientific">Pomacea canaliculata</name>
    <name type="common">Golden apple snail</name>
    <dbReference type="NCBI Taxonomy" id="400727"/>
    <lineage>
        <taxon>Eukaryota</taxon>
        <taxon>Metazoa</taxon>
        <taxon>Spiralia</taxon>
        <taxon>Lophotrochozoa</taxon>
        <taxon>Mollusca</taxon>
        <taxon>Gastropoda</taxon>
        <taxon>Caenogastropoda</taxon>
        <taxon>Architaenioglossa</taxon>
        <taxon>Ampullarioidea</taxon>
        <taxon>Ampullariidae</taxon>
        <taxon>Pomacea</taxon>
    </lineage>
</organism>
<proteinExistence type="inferred from homology"/>
<reference evidence="6 7" key="1">
    <citation type="submission" date="2018-04" db="EMBL/GenBank/DDBJ databases">
        <title>The genome of golden apple snail Pomacea canaliculata provides insight into stress tolerance and invasive adaptation.</title>
        <authorList>
            <person name="Liu C."/>
            <person name="Liu B."/>
            <person name="Ren Y."/>
            <person name="Zhang Y."/>
            <person name="Wang H."/>
            <person name="Li S."/>
            <person name="Jiang F."/>
            <person name="Yin L."/>
            <person name="Zhang G."/>
            <person name="Qian W."/>
            <person name="Fan W."/>
        </authorList>
    </citation>
    <scope>NUCLEOTIDE SEQUENCE [LARGE SCALE GENOMIC DNA]</scope>
    <source>
        <strain evidence="6">SZHN2017</strain>
        <tissue evidence="6">Muscle</tissue>
    </source>
</reference>